<dbReference type="AlphaFoldDB" id="A0A4Z1T3U8"/>
<dbReference type="VEuPathDB" id="GiardiaDB:GMRT_24231"/>
<evidence type="ECO:0008006" key="7">
    <source>
        <dbReference type="Google" id="ProtNLM"/>
    </source>
</evidence>
<feature type="transmembrane region" description="Helical" evidence="2">
    <location>
        <begin position="59"/>
        <end position="81"/>
    </location>
</feature>
<feature type="signal peptide" evidence="3">
    <location>
        <begin position="1"/>
        <end position="21"/>
    </location>
</feature>
<evidence type="ECO:0000256" key="1">
    <source>
        <dbReference type="SAM" id="MobiDB-lite"/>
    </source>
</evidence>
<keyword evidence="2" id="KW-0812">Transmembrane</keyword>
<proteinExistence type="predicted"/>
<sequence>MLASFCFLAFVGALGVSGTNGKSCKRNDCSGYREEHESGHITDDDTHGPEDTELNSTQLTLYILLGVSLAVTVIVTIVGIVTCVRQRRAVKCDSCKAAAAAAKAKKKEGKGTEKRRLLAEDSNIEEV</sequence>
<evidence type="ECO:0000313" key="6">
    <source>
        <dbReference type="Proteomes" id="UP000315496"/>
    </source>
</evidence>
<feature type="chain" id="PRO_5036130367" description="High cysteine membrane protein" evidence="3">
    <location>
        <begin position="22"/>
        <end position="127"/>
    </location>
</feature>
<feature type="compositionally biased region" description="Basic and acidic residues" evidence="1">
    <location>
        <begin position="109"/>
        <end position="119"/>
    </location>
</feature>
<evidence type="ECO:0000313" key="5">
    <source>
        <dbReference type="EMBL" id="TNJ27215.1"/>
    </source>
</evidence>
<comment type="caution">
    <text evidence="4">The sequence shown here is derived from an EMBL/GenBank/DDBJ whole genome shotgun (WGS) entry which is preliminary data.</text>
</comment>
<feature type="region of interest" description="Disordered" evidence="1">
    <location>
        <begin position="105"/>
        <end position="127"/>
    </location>
</feature>
<keyword evidence="3" id="KW-0732">Signal</keyword>
<evidence type="ECO:0000256" key="2">
    <source>
        <dbReference type="SAM" id="Phobius"/>
    </source>
</evidence>
<evidence type="ECO:0000256" key="3">
    <source>
        <dbReference type="SAM" id="SignalP"/>
    </source>
</evidence>
<keyword evidence="6" id="KW-1185">Reference proteome</keyword>
<name>A0A4Z1T3U8_GIAMU</name>
<keyword evidence="2" id="KW-0472">Membrane</keyword>
<dbReference type="VEuPathDB" id="GiardiaDB:GMRT_24217"/>
<evidence type="ECO:0000313" key="4">
    <source>
        <dbReference type="EMBL" id="TNJ27209.1"/>
    </source>
</evidence>
<gene>
    <name evidence="4" type="ORF">GMRT_24217</name>
    <name evidence="5" type="ORF">GMRT_24231</name>
</gene>
<keyword evidence="2" id="KW-1133">Transmembrane helix</keyword>
<accession>A0A4Z1T3U8</accession>
<organism evidence="4 6">
    <name type="scientific">Giardia muris</name>
    <dbReference type="NCBI Taxonomy" id="5742"/>
    <lineage>
        <taxon>Eukaryota</taxon>
        <taxon>Metamonada</taxon>
        <taxon>Diplomonadida</taxon>
        <taxon>Hexamitidae</taxon>
        <taxon>Giardiinae</taxon>
        <taxon>Giardia</taxon>
    </lineage>
</organism>
<dbReference type="EMBL" id="VDLU01000004">
    <property type="protein sequence ID" value="TNJ27215.1"/>
    <property type="molecule type" value="Genomic_DNA"/>
</dbReference>
<dbReference type="Proteomes" id="UP000315496">
    <property type="component" value="Chromosome 4"/>
</dbReference>
<protein>
    <recommendedName>
        <fullName evidence="7">High cysteine membrane protein</fullName>
    </recommendedName>
</protein>
<reference evidence="4 6" key="1">
    <citation type="submission" date="2019-05" db="EMBL/GenBank/DDBJ databases">
        <title>The compact genome of Giardia muris reveals important steps in the evolution of intestinal protozoan parasites.</title>
        <authorList>
            <person name="Xu F."/>
            <person name="Jimenez-Gonzalez A."/>
            <person name="Einarsson E."/>
            <person name="Astvaldsson A."/>
            <person name="Peirasmaki D."/>
            <person name="Eckmann L."/>
            <person name="Andersson J.O."/>
            <person name="Svard S.G."/>
            <person name="Jerlstrom-Hultqvist J."/>
        </authorList>
    </citation>
    <scope>NUCLEOTIDE SEQUENCE [LARGE SCALE GENOMIC DNA]</scope>
    <source>
        <strain evidence="4 6">Roberts-Thomson</strain>
    </source>
</reference>
<dbReference type="EMBL" id="VDLU01000004">
    <property type="protein sequence ID" value="TNJ27209.1"/>
    <property type="molecule type" value="Genomic_DNA"/>
</dbReference>